<dbReference type="PANTHER" id="PTHR37809">
    <property type="entry name" value="RIBOSOMAL PROTEIN S12 METHYLTHIOTRANSFERASE ACCESSORY FACTOR YCAO"/>
    <property type="match status" value="1"/>
</dbReference>
<comment type="caution">
    <text evidence="2">The sequence shown here is derived from an EMBL/GenBank/DDBJ whole genome shotgun (WGS) entry which is preliminary data.</text>
</comment>
<evidence type="ECO:0000313" key="3">
    <source>
        <dbReference type="Proteomes" id="UP000005953"/>
    </source>
</evidence>
<keyword evidence="3" id="KW-1185">Reference proteome</keyword>
<dbReference type="HOGENOM" id="CLU_816053_0_0_6"/>
<accession>A4BAS4</accession>
<dbReference type="PROSITE" id="PS51664">
    <property type="entry name" value="YCAO"/>
    <property type="match status" value="1"/>
</dbReference>
<dbReference type="Pfam" id="PF02624">
    <property type="entry name" value="YcaO"/>
    <property type="match status" value="1"/>
</dbReference>
<dbReference type="EMBL" id="AAOE01000002">
    <property type="protein sequence ID" value="EAR11030.1"/>
    <property type="molecule type" value="Genomic_DNA"/>
</dbReference>
<organism evidence="2 3">
    <name type="scientific">Reinekea blandensis MED297</name>
    <dbReference type="NCBI Taxonomy" id="314283"/>
    <lineage>
        <taxon>Bacteria</taxon>
        <taxon>Pseudomonadati</taxon>
        <taxon>Pseudomonadota</taxon>
        <taxon>Gammaproteobacteria</taxon>
        <taxon>Oceanospirillales</taxon>
        <taxon>Saccharospirillaceae</taxon>
        <taxon>Reinekea</taxon>
    </lineage>
</organism>
<name>A4BAS4_9GAMM</name>
<protein>
    <recommendedName>
        <fullName evidence="1">YcaO domain-containing protein</fullName>
    </recommendedName>
</protein>
<dbReference type="PANTHER" id="PTHR37809:SF1">
    <property type="entry name" value="RIBOSOMAL PROTEIN S12 METHYLTHIOTRANSFERASE ACCESSORY FACTOR YCAO"/>
    <property type="match status" value="1"/>
</dbReference>
<dbReference type="RefSeq" id="WP_008041705.1">
    <property type="nucleotide sequence ID" value="NZ_CH724149.1"/>
</dbReference>
<gene>
    <name evidence="2" type="ORF">MED297_10981</name>
</gene>
<dbReference type="AlphaFoldDB" id="A4BAS4"/>
<dbReference type="Gene3D" id="3.30.1330.230">
    <property type="match status" value="1"/>
</dbReference>
<evidence type="ECO:0000313" key="2">
    <source>
        <dbReference type="EMBL" id="EAR11030.1"/>
    </source>
</evidence>
<evidence type="ECO:0000259" key="1">
    <source>
        <dbReference type="PROSITE" id="PS51664"/>
    </source>
</evidence>
<reference evidence="2 3" key="1">
    <citation type="submission" date="2006-02" db="EMBL/GenBank/DDBJ databases">
        <authorList>
            <person name="Pinhassi J."/>
            <person name="Pedros-Alio C."/>
            <person name="Ferriera S."/>
            <person name="Johnson J."/>
            <person name="Kravitz S."/>
            <person name="Halpern A."/>
            <person name="Remington K."/>
            <person name="Beeson K."/>
            <person name="Tran B."/>
            <person name="Rogers Y.-H."/>
            <person name="Friedman R."/>
            <person name="Venter J.C."/>
        </authorList>
    </citation>
    <scope>NUCLEOTIDE SEQUENCE [LARGE SCALE GENOMIC DNA]</scope>
    <source>
        <strain evidence="2 3">MED297</strain>
    </source>
</reference>
<dbReference type="InterPro" id="IPR003776">
    <property type="entry name" value="YcaO-like_dom"/>
</dbReference>
<feature type="domain" description="YcaO" evidence="1">
    <location>
        <begin position="37"/>
        <end position="340"/>
    </location>
</feature>
<proteinExistence type="predicted"/>
<dbReference type="Proteomes" id="UP000005953">
    <property type="component" value="Unassembled WGS sequence"/>
</dbReference>
<sequence>MIHELDYYLIELDNPFCSDLPKIIAVHDKNLRYTSMGRGSSIEMRTITAYGEILERYCLWNQTPDLTSAFCADKPMLSPEEQVLPISESIDDREVEWKSYYSLSNHQRIFIHRPINSACYSNYFTQTSNGSAVHETEELAINSALEELIERHLFNIFWLFESNILEKSFSSDEIEHAIESGWRLDFYEIRDYKSCTICVMINRSDRRFSKGAMTVGLSFGSDSDACIRAYTECLQTLEAYLAFDKKVNNASLYYLSGKGTSQWQRKINTSLSSTPLSITKSVFEKYSPYMFTEKTNNDLVYCEVVMPHLIPLQYEHERDIRVNPDLLGHLTHRNMCYPIG</sequence>
<dbReference type="STRING" id="314283.MED297_10981"/>